<dbReference type="Gene3D" id="1.10.1200.10">
    <property type="entry name" value="ACP-like"/>
    <property type="match status" value="1"/>
</dbReference>
<protein>
    <recommendedName>
        <fullName evidence="1">Carrier domain-containing protein</fullName>
    </recommendedName>
</protein>
<dbReference type="RefSeq" id="WP_344071019.1">
    <property type="nucleotide sequence ID" value="NZ_BAAACA010000006.1"/>
</dbReference>
<dbReference type="PROSITE" id="PS50075">
    <property type="entry name" value="CARRIER"/>
    <property type="match status" value="1"/>
</dbReference>
<keyword evidence="3" id="KW-1185">Reference proteome</keyword>
<gene>
    <name evidence="2" type="ORF">GCM10010394_13060</name>
</gene>
<name>A0ABN1F947_9ACTN</name>
<accession>A0ABN1F947</accession>
<sequence>MTATAIADTAEFCALLEDELGIRLAPDDLDRPLDEVAEWDSVHLLRLVTVVESVTGRRVPVADLLEAATFQQMYEVVRA</sequence>
<dbReference type="SUPFAM" id="SSF47336">
    <property type="entry name" value="ACP-like"/>
    <property type="match status" value="1"/>
</dbReference>
<dbReference type="Proteomes" id="UP001500668">
    <property type="component" value="Unassembled WGS sequence"/>
</dbReference>
<dbReference type="EMBL" id="BAAACA010000006">
    <property type="protein sequence ID" value="GAA0585527.1"/>
    <property type="molecule type" value="Genomic_DNA"/>
</dbReference>
<dbReference type="Pfam" id="PF00550">
    <property type="entry name" value="PP-binding"/>
    <property type="match status" value="1"/>
</dbReference>
<organism evidence="2 3">
    <name type="scientific">Streptomyces crystallinus</name>
    <dbReference type="NCBI Taxonomy" id="68191"/>
    <lineage>
        <taxon>Bacteria</taxon>
        <taxon>Bacillati</taxon>
        <taxon>Actinomycetota</taxon>
        <taxon>Actinomycetes</taxon>
        <taxon>Kitasatosporales</taxon>
        <taxon>Streptomycetaceae</taxon>
        <taxon>Streptomyces</taxon>
    </lineage>
</organism>
<proteinExistence type="predicted"/>
<evidence type="ECO:0000313" key="2">
    <source>
        <dbReference type="EMBL" id="GAA0585527.1"/>
    </source>
</evidence>
<evidence type="ECO:0000313" key="3">
    <source>
        <dbReference type="Proteomes" id="UP001500668"/>
    </source>
</evidence>
<comment type="caution">
    <text evidence="2">The sequence shown here is derived from an EMBL/GenBank/DDBJ whole genome shotgun (WGS) entry which is preliminary data.</text>
</comment>
<dbReference type="InterPro" id="IPR009081">
    <property type="entry name" value="PP-bd_ACP"/>
</dbReference>
<dbReference type="InterPro" id="IPR036736">
    <property type="entry name" value="ACP-like_sf"/>
</dbReference>
<evidence type="ECO:0000259" key="1">
    <source>
        <dbReference type="PROSITE" id="PS50075"/>
    </source>
</evidence>
<reference evidence="2 3" key="1">
    <citation type="journal article" date="2019" name="Int. J. Syst. Evol. Microbiol.">
        <title>The Global Catalogue of Microorganisms (GCM) 10K type strain sequencing project: providing services to taxonomists for standard genome sequencing and annotation.</title>
        <authorList>
            <consortium name="The Broad Institute Genomics Platform"/>
            <consortium name="The Broad Institute Genome Sequencing Center for Infectious Disease"/>
            <person name="Wu L."/>
            <person name="Ma J."/>
        </authorList>
    </citation>
    <scope>NUCLEOTIDE SEQUENCE [LARGE SCALE GENOMIC DNA]</scope>
    <source>
        <strain evidence="2 3">JCM 5067</strain>
    </source>
</reference>
<feature type="domain" description="Carrier" evidence="1">
    <location>
        <begin position="3"/>
        <end position="79"/>
    </location>
</feature>